<dbReference type="PIRSF" id="PIRSF016839">
    <property type="entry name" value="PhP"/>
    <property type="match status" value="1"/>
</dbReference>
<feature type="binding site" evidence="4">
    <location>
        <position position="187"/>
    </location>
    <ligand>
        <name>Zn(2+)</name>
        <dbReference type="ChEBI" id="CHEBI:29105"/>
        <label>2</label>
    </ligand>
</feature>
<feature type="binding site" evidence="4">
    <location>
        <position position="272"/>
    </location>
    <ligand>
        <name>Zn(2+)</name>
        <dbReference type="ChEBI" id="CHEBI:29105"/>
        <label>1</label>
    </ligand>
</feature>
<keyword evidence="7" id="KW-1185">Reference proteome</keyword>
<evidence type="ECO:0000256" key="5">
    <source>
        <dbReference type="PROSITE-ProRule" id="PRU00679"/>
    </source>
</evidence>
<dbReference type="PROSITE" id="PS51347">
    <property type="entry name" value="PHOSPHOTRIESTERASE_2"/>
    <property type="match status" value="1"/>
</dbReference>
<keyword evidence="2" id="KW-0378">Hydrolase</keyword>
<evidence type="ECO:0000256" key="4">
    <source>
        <dbReference type="PIRSR" id="PIRSR601559-51"/>
    </source>
</evidence>
<dbReference type="SUPFAM" id="SSF51556">
    <property type="entry name" value="Metallo-dependent hydrolases"/>
    <property type="match status" value="1"/>
</dbReference>
<dbReference type="GO" id="GO:0016787">
    <property type="term" value="F:hydrolase activity"/>
    <property type="evidence" value="ECO:0007669"/>
    <property type="project" value="UniProtKB-KW"/>
</dbReference>
<name>A0A7X5TUH5_9MICO</name>
<comment type="similarity">
    <text evidence="5">Belongs to the metallo-dependent hydrolases superfamily. Phosphotriesterase family.</text>
</comment>
<dbReference type="Pfam" id="PF02126">
    <property type="entry name" value="PTE"/>
    <property type="match status" value="1"/>
</dbReference>
<dbReference type="Proteomes" id="UP000541033">
    <property type="component" value="Unassembled WGS sequence"/>
</dbReference>
<dbReference type="EMBL" id="JAAMOX010000001">
    <property type="protein sequence ID" value="NIH53587.1"/>
    <property type="molecule type" value="Genomic_DNA"/>
</dbReference>
<protein>
    <submittedName>
        <fullName evidence="6">Phosphotriesterase-related protein</fullName>
    </submittedName>
</protein>
<feature type="modified residue" description="N6-carboxylysine" evidence="3 5">
    <location>
        <position position="154"/>
    </location>
</feature>
<organism evidence="6 7">
    <name type="scientific">Lysinibacter cavernae</name>
    <dbReference type="NCBI Taxonomy" id="1640652"/>
    <lineage>
        <taxon>Bacteria</taxon>
        <taxon>Bacillati</taxon>
        <taxon>Actinomycetota</taxon>
        <taxon>Actinomycetes</taxon>
        <taxon>Micrococcales</taxon>
        <taxon>Microbacteriaceae</taxon>
        <taxon>Lysinibacter</taxon>
    </lineage>
</organism>
<dbReference type="PANTHER" id="PTHR10819">
    <property type="entry name" value="PHOSPHOTRIESTERASE-RELATED"/>
    <property type="match status" value="1"/>
</dbReference>
<feature type="binding site" evidence="4">
    <location>
        <position position="215"/>
    </location>
    <ligand>
        <name>Zn(2+)</name>
        <dbReference type="ChEBI" id="CHEBI:29105"/>
        <label>2</label>
    </ligand>
</feature>
<evidence type="ECO:0000313" key="7">
    <source>
        <dbReference type="Proteomes" id="UP000541033"/>
    </source>
</evidence>
<dbReference type="InterPro" id="IPR032466">
    <property type="entry name" value="Metal_Hydrolase"/>
</dbReference>
<feature type="binding site" evidence="4">
    <location>
        <position position="40"/>
    </location>
    <ligand>
        <name>Zn(2+)</name>
        <dbReference type="ChEBI" id="CHEBI:29105"/>
        <label>1</label>
    </ligand>
</feature>
<sequence>MVQRTGLIEMNEDAQSAQRGVIRTVRGDIDPSRLGRTNYHEHLFQVSPMLPGDELDDESKSLAEAGSLREAATDSMIEATPLGLGRNPAAVARISSATGLQIVHVTGAHHSGHYADDHPIRSLSVAELTARFSADVVVGMTSDETRPVRAGMIKAGIRYWQIGPFEQRVLEAVGAAHSSTGAPVMVHLDYGSAAHEVAEILDRYGVRRERIVLAHMDRNLDAGLHADLIASGLYLGYDGPARHREAPDEAILDCLARVVSQAGADRLLLGGDVARASRYRSYGGLPGLDYVGRRFVPRLEDALGAEATERILVANPARLLTMPAS</sequence>
<feature type="binding site" evidence="4">
    <location>
        <position position="42"/>
    </location>
    <ligand>
        <name>Zn(2+)</name>
        <dbReference type="ChEBI" id="CHEBI:29105"/>
        <label>1</label>
    </ligand>
</feature>
<feature type="binding site" description="via carbamate group" evidence="4">
    <location>
        <position position="154"/>
    </location>
    <ligand>
        <name>Zn(2+)</name>
        <dbReference type="ChEBI" id="CHEBI:29105"/>
        <label>2</label>
    </ligand>
</feature>
<gene>
    <name evidence="6" type="ORF">FHX76_001455</name>
</gene>
<dbReference type="InterPro" id="IPR001559">
    <property type="entry name" value="Phosphotriesterase"/>
</dbReference>
<keyword evidence="1 4" id="KW-0479">Metal-binding</keyword>
<feature type="binding site" description="via carbamate group" evidence="4">
    <location>
        <position position="154"/>
    </location>
    <ligand>
        <name>Zn(2+)</name>
        <dbReference type="ChEBI" id="CHEBI:29105"/>
        <label>1</label>
    </ligand>
</feature>
<dbReference type="AlphaFoldDB" id="A0A7X5TUH5"/>
<proteinExistence type="inferred from homology"/>
<evidence type="ECO:0000256" key="2">
    <source>
        <dbReference type="ARBA" id="ARBA00022801"/>
    </source>
</evidence>
<reference evidence="6 7" key="1">
    <citation type="submission" date="2020-02" db="EMBL/GenBank/DDBJ databases">
        <title>Sequencing the genomes of 1000 actinobacteria strains.</title>
        <authorList>
            <person name="Klenk H.-P."/>
        </authorList>
    </citation>
    <scope>NUCLEOTIDE SEQUENCE [LARGE SCALE GENOMIC DNA]</scope>
    <source>
        <strain evidence="6 7">DSM 27960</strain>
    </source>
</reference>
<accession>A0A7X5TUH5</accession>
<evidence type="ECO:0000313" key="6">
    <source>
        <dbReference type="EMBL" id="NIH53587.1"/>
    </source>
</evidence>
<comment type="caution">
    <text evidence="6">The sequence shown here is derived from an EMBL/GenBank/DDBJ whole genome shotgun (WGS) entry which is preliminary data.</text>
</comment>
<evidence type="ECO:0000256" key="1">
    <source>
        <dbReference type="ARBA" id="ARBA00022723"/>
    </source>
</evidence>
<dbReference type="GO" id="GO:0008270">
    <property type="term" value="F:zinc ion binding"/>
    <property type="evidence" value="ECO:0007669"/>
    <property type="project" value="InterPro"/>
</dbReference>
<evidence type="ECO:0000256" key="3">
    <source>
        <dbReference type="PIRSR" id="PIRSR601559-50"/>
    </source>
</evidence>
<dbReference type="PANTHER" id="PTHR10819:SF3">
    <property type="entry name" value="PHOSPHOTRIESTERASE-RELATED PROTEIN"/>
    <property type="match status" value="1"/>
</dbReference>
<dbReference type="RefSeq" id="WP_341777884.1">
    <property type="nucleotide sequence ID" value="NZ_JAAMOX010000001.1"/>
</dbReference>
<comment type="cofactor">
    <cofactor evidence="4">
        <name>a divalent metal cation</name>
        <dbReference type="ChEBI" id="CHEBI:60240"/>
    </cofactor>
    <text evidence="4">Binds 2 divalent metal cations per subunit.</text>
</comment>
<dbReference type="Gene3D" id="3.20.20.140">
    <property type="entry name" value="Metal-dependent hydrolases"/>
    <property type="match status" value="1"/>
</dbReference>